<dbReference type="OrthoDB" id="10543878at2759"/>
<name>A0A835YUW0_9STRA</name>
<organism evidence="1 2">
    <name type="scientific">Tribonema minus</name>
    <dbReference type="NCBI Taxonomy" id="303371"/>
    <lineage>
        <taxon>Eukaryota</taxon>
        <taxon>Sar</taxon>
        <taxon>Stramenopiles</taxon>
        <taxon>Ochrophyta</taxon>
        <taxon>PX clade</taxon>
        <taxon>Xanthophyceae</taxon>
        <taxon>Tribonematales</taxon>
        <taxon>Tribonemataceae</taxon>
        <taxon>Tribonema</taxon>
    </lineage>
</organism>
<comment type="caution">
    <text evidence="1">The sequence shown here is derived from an EMBL/GenBank/DDBJ whole genome shotgun (WGS) entry which is preliminary data.</text>
</comment>
<gene>
    <name evidence="1" type="ORF">JKP88DRAFT_242225</name>
</gene>
<dbReference type="AlphaFoldDB" id="A0A835YUW0"/>
<reference evidence="1" key="1">
    <citation type="submission" date="2021-02" db="EMBL/GenBank/DDBJ databases">
        <title>First Annotated Genome of the Yellow-green Alga Tribonema minus.</title>
        <authorList>
            <person name="Mahan K.M."/>
        </authorList>
    </citation>
    <scope>NUCLEOTIDE SEQUENCE</scope>
    <source>
        <strain evidence="1">UTEX B ZZ1240</strain>
    </source>
</reference>
<sequence>MDLTNITATIRVDTATQLGSVMDVIAMVDPGNPSLSLSRLIKGVPDLIEKCKKLKINGKGNVTPVADAKTLIEIVWLLPGKAAREFRRTSAKTVCRVLGGDLSLAEEIEAHHHAQQGSDEGQAAQALMLADSDDSDHGFPVAKRMKSSLPDELQLATAEQRSAYYDCWMVQRGADRKMELQKRQFDNTLYFLSEMRRQSILDPALRVVIIDNLKKILCQDATSPALAAIADLLRKTSRRLRVGC</sequence>
<keyword evidence="2" id="KW-1185">Reference proteome</keyword>
<dbReference type="Proteomes" id="UP000664859">
    <property type="component" value="Unassembled WGS sequence"/>
</dbReference>
<accession>A0A835YUW0</accession>
<evidence type="ECO:0000313" key="1">
    <source>
        <dbReference type="EMBL" id="KAG5177544.1"/>
    </source>
</evidence>
<proteinExistence type="predicted"/>
<protein>
    <submittedName>
        <fullName evidence="1">Uncharacterized protein</fullName>
    </submittedName>
</protein>
<dbReference type="EMBL" id="JAFCMP010000525">
    <property type="protein sequence ID" value="KAG5177544.1"/>
    <property type="molecule type" value="Genomic_DNA"/>
</dbReference>
<evidence type="ECO:0000313" key="2">
    <source>
        <dbReference type="Proteomes" id="UP000664859"/>
    </source>
</evidence>